<keyword evidence="1" id="KW-0175">Coiled coil</keyword>
<dbReference type="AlphaFoldDB" id="A0A2L2LJD2"/>
<sequence length="192" mass="21656">MPNRNSARSSSRSAIVRPRGRPRLAALNDTLDTLEERRAGLEARLKQAPAEEDFGEKIKKLKAEVSPDAVELVINSAFYYLREHADTETKQPFINIVRQFIQKVVIGKTPGHQQASLQVHGRMASILAAMEAATILEKQFEALKQHDYLEKPRDGELDMKHKQKKLLEAYAEELSVKRLEWSNIQVSVVAGA</sequence>
<feature type="compositionally biased region" description="Low complexity" evidence="2">
    <location>
        <begin position="1"/>
        <end position="14"/>
    </location>
</feature>
<dbReference type="RefSeq" id="WP_158006744.1">
    <property type="nucleotide sequence ID" value="NZ_CP026925.1"/>
</dbReference>
<accession>A0A2L2LJD2</accession>
<proteinExistence type="predicted"/>
<reference evidence="3 4" key="1">
    <citation type="submission" date="2018-02" db="EMBL/GenBank/DDBJ databases">
        <title>Complete genome sequence of Agrobacterium tumefaciens 1D1609.</title>
        <authorList>
            <person name="Cho S.-T."/>
            <person name="Haryono M."/>
            <person name="Chang H.-H."/>
            <person name="Santos M.N."/>
            <person name="Lai E.-M."/>
            <person name="Kuo C.-H."/>
        </authorList>
    </citation>
    <scope>NUCLEOTIDE SEQUENCE [LARGE SCALE GENOMIC DNA]</scope>
    <source>
        <strain evidence="3 4">1D1609</strain>
    </source>
</reference>
<evidence type="ECO:0000256" key="2">
    <source>
        <dbReference type="SAM" id="MobiDB-lite"/>
    </source>
</evidence>
<organism evidence="3 4">
    <name type="scientific">Agrobacterium tumefaciens</name>
    <dbReference type="NCBI Taxonomy" id="358"/>
    <lineage>
        <taxon>Bacteria</taxon>
        <taxon>Pseudomonadati</taxon>
        <taxon>Pseudomonadota</taxon>
        <taxon>Alphaproteobacteria</taxon>
        <taxon>Hyphomicrobiales</taxon>
        <taxon>Rhizobiaceae</taxon>
        <taxon>Rhizobium/Agrobacterium group</taxon>
        <taxon>Agrobacterium</taxon>
        <taxon>Agrobacterium tumefaciens complex</taxon>
    </lineage>
</organism>
<feature type="region of interest" description="Disordered" evidence="2">
    <location>
        <begin position="1"/>
        <end position="22"/>
    </location>
</feature>
<protein>
    <submittedName>
        <fullName evidence="3">Site-specific recombinase, DNA invertase Pin</fullName>
    </submittedName>
</protein>
<name>A0A2L2LJD2_AGRTU</name>
<feature type="coiled-coil region" evidence="1">
    <location>
        <begin position="24"/>
        <end position="51"/>
    </location>
</feature>
<evidence type="ECO:0000256" key="1">
    <source>
        <dbReference type="SAM" id="Coils"/>
    </source>
</evidence>
<dbReference type="EMBL" id="CP026925">
    <property type="protein sequence ID" value="AVH44406.1"/>
    <property type="molecule type" value="Genomic_DNA"/>
</dbReference>
<gene>
    <name evidence="3" type="ORF">At1D1609_43630</name>
</gene>
<evidence type="ECO:0000313" key="4">
    <source>
        <dbReference type="Proteomes" id="UP000237717"/>
    </source>
</evidence>
<evidence type="ECO:0000313" key="3">
    <source>
        <dbReference type="EMBL" id="AVH44406.1"/>
    </source>
</evidence>
<dbReference type="Proteomes" id="UP000237717">
    <property type="component" value="Chromosome II"/>
</dbReference>